<comment type="subcellular location">
    <subcellularLocation>
        <location evidence="1">Membrane</location>
        <topology evidence="1">Multi-pass membrane protein</topology>
    </subcellularLocation>
</comment>
<dbReference type="AlphaFoldDB" id="A0A016WRI4"/>
<comment type="similarity">
    <text evidence="2">Belongs to the UPF0359 family.</text>
</comment>
<gene>
    <name evidence="7" type="primary">Acey_s0539.g3151</name>
    <name evidence="7" type="synonym">Acey-tpra-1</name>
    <name evidence="7" type="ORF">Y032_0539g3151</name>
</gene>
<evidence type="ECO:0000256" key="5">
    <source>
        <dbReference type="ARBA" id="ARBA00023136"/>
    </source>
</evidence>
<dbReference type="PANTHER" id="PTHR15876">
    <property type="entry name" value="TRANSMEMBRANE PROTEIN ADIPOCYTE-ASSOCIATED 1"/>
    <property type="match status" value="1"/>
</dbReference>
<evidence type="ECO:0000313" key="8">
    <source>
        <dbReference type="Proteomes" id="UP000024635"/>
    </source>
</evidence>
<evidence type="ECO:0000256" key="4">
    <source>
        <dbReference type="ARBA" id="ARBA00022989"/>
    </source>
</evidence>
<feature type="transmembrane region" description="Helical" evidence="6">
    <location>
        <begin position="141"/>
        <end position="163"/>
    </location>
</feature>
<keyword evidence="5 6" id="KW-0472">Membrane</keyword>
<reference evidence="8" key="1">
    <citation type="journal article" date="2015" name="Nat. Genet.">
        <title>The genome and transcriptome of the zoonotic hookworm Ancylostoma ceylanicum identify infection-specific gene families.</title>
        <authorList>
            <person name="Schwarz E.M."/>
            <person name="Hu Y."/>
            <person name="Antoshechkin I."/>
            <person name="Miller M.M."/>
            <person name="Sternberg P.W."/>
            <person name="Aroian R.V."/>
        </authorList>
    </citation>
    <scope>NUCLEOTIDE SEQUENCE</scope>
    <source>
        <strain evidence="8">HY135</strain>
    </source>
</reference>
<keyword evidence="8" id="KW-1185">Reference proteome</keyword>
<dbReference type="Proteomes" id="UP000024635">
    <property type="component" value="Unassembled WGS sequence"/>
</dbReference>
<evidence type="ECO:0000256" key="3">
    <source>
        <dbReference type="ARBA" id="ARBA00022692"/>
    </source>
</evidence>
<comment type="caution">
    <text evidence="7">The sequence shown here is derived from an EMBL/GenBank/DDBJ whole genome shotgun (WGS) entry which is preliminary data.</text>
</comment>
<evidence type="ECO:0000256" key="6">
    <source>
        <dbReference type="SAM" id="Phobius"/>
    </source>
</evidence>
<dbReference type="OrthoDB" id="10027388at2759"/>
<evidence type="ECO:0008006" key="9">
    <source>
        <dbReference type="Google" id="ProtNLM"/>
    </source>
</evidence>
<sequence length="464" mass="52474">MIAPRPELFVSIPPTVPSRLNKRNASIYPPIRDMSVLFPDNPGTSLGEARFSNFTQEIPDESPEWIADIFPNNSFIDSEAHTVIKGFCRDVLLYELPFLGLRYWDVAILTPNLLFSLFLLINAKHVMKKITGSKSPVFRAFFILVYLTTFMNVVRCIVSMSISATNPVGELVDKILWISLKFFYMTSELSVLTFALLFGHLDSSTSIRRALIATLLISLAHTGIQSVLELKLIDQSITDGFFDLHSQGGLLFWMLTSAAFALVYLFVLCLPITCVRRYVTLPSKCSFYLYCILLSFLNILQALGAVLLFFQATDGMCFVDFSTYLYFCFYTPIVYVTFLRRSLKHPSSNSGNSLFSYRKQRDEHGSGDLPDSYYPRFSGLTSPSYDDLFDCSPRFGTVPFPDAPLMLSTAETAESTVTTRTGSDEWEARHSGYWDTNVETRHLKGLGADGSLVFDDDPYPRWHR</sequence>
<evidence type="ECO:0000313" key="7">
    <source>
        <dbReference type="EMBL" id="EYC42211.1"/>
    </source>
</evidence>
<feature type="transmembrane region" description="Helical" evidence="6">
    <location>
        <begin position="287"/>
        <end position="309"/>
    </location>
</feature>
<dbReference type="STRING" id="53326.A0A016WRI4"/>
<dbReference type="PANTHER" id="PTHR15876:SF8">
    <property type="entry name" value="TRANSMEMBRANE PROTEIN ADIPOCYTE-ASSOCIATED 1"/>
    <property type="match status" value="1"/>
</dbReference>
<dbReference type="EMBL" id="JARK01000139">
    <property type="protein sequence ID" value="EYC42211.1"/>
    <property type="molecule type" value="Genomic_DNA"/>
</dbReference>
<feature type="transmembrane region" description="Helical" evidence="6">
    <location>
        <begin position="101"/>
        <end position="121"/>
    </location>
</feature>
<accession>A0A016WRI4</accession>
<feature type="transmembrane region" description="Helical" evidence="6">
    <location>
        <begin position="250"/>
        <end position="275"/>
    </location>
</feature>
<dbReference type="Pfam" id="PF10160">
    <property type="entry name" value="Tmemb_40"/>
    <property type="match status" value="1"/>
</dbReference>
<dbReference type="GO" id="GO:0005886">
    <property type="term" value="C:plasma membrane"/>
    <property type="evidence" value="ECO:0007669"/>
    <property type="project" value="TreeGrafter"/>
</dbReference>
<protein>
    <recommendedName>
        <fullName evidence="9">Transmembrane protein adipocyte-associated 1 homolog</fullName>
    </recommendedName>
</protein>
<proteinExistence type="inferred from homology"/>
<name>A0A016WRI4_9BILA</name>
<keyword evidence="3 6" id="KW-0812">Transmembrane</keyword>
<feature type="transmembrane region" description="Helical" evidence="6">
    <location>
        <begin position="210"/>
        <end position="230"/>
    </location>
</feature>
<keyword evidence="4 6" id="KW-1133">Transmembrane helix</keyword>
<evidence type="ECO:0000256" key="1">
    <source>
        <dbReference type="ARBA" id="ARBA00004141"/>
    </source>
</evidence>
<dbReference type="InterPro" id="IPR018781">
    <property type="entry name" value="TPRA1/CAND2/CAND8"/>
</dbReference>
<feature type="transmembrane region" description="Helical" evidence="6">
    <location>
        <begin position="175"/>
        <end position="198"/>
    </location>
</feature>
<feature type="transmembrane region" description="Helical" evidence="6">
    <location>
        <begin position="321"/>
        <end position="339"/>
    </location>
</feature>
<organism evidence="7 8">
    <name type="scientific">Ancylostoma ceylanicum</name>
    <dbReference type="NCBI Taxonomy" id="53326"/>
    <lineage>
        <taxon>Eukaryota</taxon>
        <taxon>Metazoa</taxon>
        <taxon>Ecdysozoa</taxon>
        <taxon>Nematoda</taxon>
        <taxon>Chromadorea</taxon>
        <taxon>Rhabditida</taxon>
        <taxon>Rhabditina</taxon>
        <taxon>Rhabditomorpha</taxon>
        <taxon>Strongyloidea</taxon>
        <taxon>Ancylostomatidae</taxon>
        <taxon>Ancylostomatinae</taxon>
        <taxon>Ancylostoma</taxon>
    </lineage>
</organism>
<dbReference type="GO" id="GO:0004930">
    <property type="term" value="F:G protein-coupled receptor activity"/>
    <property type="evidence" value="ECO:0007669"/>
    <property type="project" value="TreeGrafter"/>
</dbReference>
<evidence type="ECO:0000256" key="2">
    <source>
        <dbReference type="ARBA" id="ARBA00010125"/>
    </source>
</evidence>